<dbReference type="AlphaFoldDB" id="A0A0K0YA75"/>
<dbReference type="Pfam" id="PF19570">
    <property type="entry name" value="DUF6088"/>
    <property type="match status" value="1"/>
</dbReference>
<dbReference type="OrthoDB" id="583588at2"/>
<geneLocation type="plasmid" evidence="1 2">
    <name>OSB_p1</name>
</geneLocation>
<sequence length="198" mass="21629">MITSKILQRVKGKGRGAIFAPSDLLDLGSRASVDQTLSRLTDQGVIRRLTRGLYDYPKISARFGMVQPSVYDVARVIARKDHYVLLMSQAAAANQFGLSTQVPSKPTYITDGPTRTRTVGRQVIQFRNASRKTLTGAGQTSGAVFQALRFVGKDGVTDRVINKLAAALSDKDCDLLVKQSRDVPAWMKPVVQQIAAHV</sequence>
<name>A0A0K0YA75_9RHOB</name>
<protein>
    <submittedName>
        <fullName evidence="1">Uncharacterized protein</fullName>
    </submittedName>
</protein>
<dbReference type="InterPro" id="IPR045738">
    <property type="entry name" value="DUF6088"/>
</dbReference>
<accession>A0A0K0YA75</accession>
<dbReference type="EMBL" id="CP012161">
    <property type="protein sequence ID" value="AKS47830.1"/>
    <property type="molecule type" value="Genomic_DNA"/>
</dbReference>
<dbReference type="KEGG" id="otm:OSB_33170"/>
<dbReference type="PATRIC" id="fig|1458307.3.peg.3341"/>
<evidence type="ECO:0000313" key="2">
    <source>
        <dbReference type="Proteomes" id="UP000067444"/>
    </source>
</evidence>
<organism evidence="1 2">
    <name type="scientific">Octadecabacter temperatus</name>
    <dbReference type="NCBI Taxonomy" id="1458307"/>
    <lineage>
        <taxon>Bacteria</taxon>
        <taxon>Pseudomonadati</taxon>
        <taxon>Pseudomonadota</taxon>
        <taxon>Alphaproteobacteria</taxon>
        <taxon>Rhodobacterales</taxon>
        <taxon>Roseobacteraceae</taxon>
        <taxon>Octadecabacter</taxon>
    </lineage>
</organism>
<gene>
    <name evidence="1" type="ORF">OSB_33170</name>
</gene>
<dbReference type="Proteomes" id="UP000067444">
    <property type="component" value="Plasmid OSB_p1"/>
</dbReference>
<keyword evidence="1" id="KW-0614">Plasmid</keyword>
<proteinExistence type="predicted"/>
<dbReference type="RefSeq" id="WP_049836231.1">
    <property type="nucleotide sequence ID" value="NZ_CP012161.1"/>
</dbReference>
<keyword evidence="2" id="KW-1185">Reference proteome</keyword>
<reference evidence="1 2" key="1">
    <citation type="journal article" date="2015" name="Genome Announc.">
        <title>Closed Genome Sequence of Octadecabacter temperatus SB1, the First Mesophilic Species of the Genus Octadecabacter.</title>
        <authorList>
            <person name="Voget S."/>
            <person name="Billerbeck S."/>
            <person name="Simon M."/>
            <person name="Daniel R."/>
        </authorList>
    </citation>
    <scope>NUCLEOTIDE SEQUENCE [LARGE SCALE GENOMIC DNA]</scope>
    <source>
        <strain evidence="1 2">SB1</strain>
        <plasmid evidence="1">OSB_p1</plasmid>
    </source>
</reference>
<evidence type="ECO:0000313" key="1">
    <source>
        <dbReference type="EMBL" id="AKS47830.1"/>
    </source>
</evidence>